<sequence>MAAQQKWAKNDTPHRVGTTLLDRSKAQTIALRRRKIVWKKGFKENWAFFNADFTQGFQRS</sequence>
<accession>A0A5B0W0M1</accession>
<evidence type="ECO:0000313" key="2">
    <source>
        <dbReference type="Proteomes" id="UP000323608"/>
    </source>
</evidence>
<organism evidence="1 2">
    <name type="scientific">Rhizobium tropici</name>
    <dbReference type="NCBI Taxonomy" id="398"/>
    <lineage>
        <taxon>Bacteria</taxon>
        <taxon>Pseudomonadati</taxon>
        <taxon>Pseudomonadota</taxon>
        <taxon>Alphaproteobacteria</taxon>
        <taxon>Hyphomicrobiales</taxon>
        <taxon>Rhizobiaceae</taxon>
        <taxon>Rhizobium/Agrobacterium group</taxon>
        <taxon>Rhizobium</taxon>
    </lineage>
</organism>
<protein>
    <submittedName>
        <fullName evidence="1">Uncharacterized protein</fullName>
    </submittedName>
</protein>
<reference evidence="1 2" key="1">
    <citation type="submission" date="2019-07" db="EMBL/GenBank/DDBJ databases">
        <title>The Draft Genome Sequence of Rhizobium tropici SARCC-755 Associated with Superior Nodulation on Pigeonpea (Cajanus cajan (L.) Millsp.).</title>
        <authorList>
            <person name="Bopape F.L."/>
            <person name="Hassen A.I."/>
            <person name="Swanevelder Z.H."/>
            <person name="Gwata E.T."/>
        </authorList>
    </citation>
    <scope>NUCLEOTIDE SEQUENCE [LARGE SCALE GENOMIC DNA]</scope>
    <source>
        <strain evidence="1 2">SARCC-755</strain>
    </source>
</reference>
<dbReference type="Proteomes" id="UP000323608">
    <property type="component" value="Unassembled WGS sequence"/>
</dbReference>
<gene>
    <name evidence="1" type="ORF">FP026_14080</name>
</gene>
<dbReference type="AlphaFoldDB" id="A0A5B0W0M1"/>
<evidence type="ECO:0000313" key="1">
    <source>
        <dbReference type="EMBL" id="KAA1179985.1"/>
    </source>
</evidence>
<dbReference type="EMBL" id="VNIP01000008">
    <property type="protein sequence ID" value="KAA1179985.1"/>
    <property type="molecule type" value="Genomic_DNA"/>
</dbReference>
<name>A0A5B0W0M1_RHITR</name>
<comment type="caution">
    <text evidence="1">The sequence shown here is derived from an EMBL/GenBank/DDBJ whole genome shotgun (WGS) entry which is preliminary data.</text>
</comment>
<proteinExistence type="predicted"/>
<dbReference type="RefSeq" id="WP_149635243.1">
    <property type="nucleotide sequence ID" value="NZ_VNIP01000008.1"/>
</dbReference>